<sequence>MRIFPVCQSIRETLLNTVHSRCLHGTWTLFFTLTVTVSR</sequence>
<dbReference type="AlphaFoldDB" id="R7QR59"/>
<dbReference type="Gramene" id="CDF40248">
    <property type="protein sequence ID" value="CDF40248"/>
    <property type="gene ID" value="CHC_T00007085001"/>
</dbReference>
<dbReference type="RefSeq" id="XP_005710542.1">
    <property type="nucleotide sequence ID" value="XM_005710485.1"/>
</dbReference>
<organism evidence="1 2">
    <name type="scientific">Chondrus crispus</name>
    <name type="common">Carrageen Irish moss</name>
    <name type="synonym">Polymorpha crispa</name>
    <dbReference type="NCBI Taxonomy" id="2769"/>
    <lineage>
        <taxon>Eukaryota</taxon>
        <taxon>Rhodophyta</taxon>
        <taxon>Florideophyceae</taxon>
        <taxon>Rhodymeniophycidae</taxon>
        <taxon>Gigartinales</taxon>
        <taxon>Gigartinaceae</taxon>
        <taxon>Chondrus</taxon>
    </lineage>
</organism>
<gene>
    <name evidence="1" type="ORF">CHC_T00007085001</name>
</gene>
<proteinExistence type="predicted"/>
<name>R7QR59_CHOCR</name>
<dbReference type="GeneID" id="17318258"/>
<accession>R7QR59</accession>
<protein>
    <submittedName>
        <fullName evidence="1">Uncharacterized protein</fullName>
    </submittedName>
</protein>
<reference evidence="2" key="1">
    <citation type="journal article" date="2013" name="Proc. Natl. Acad. Sci. U.S.A.">
        <title>Genome structure and metabolic features in the red seaweed Chondrus crispus shed light on evolution of the Archaeplastida.</title>
        <authorList>
            <person name="Collen J."/>
            <person name="Porcel B."/>
            <person name="Carre W."/>
            <person name="Ball S.G."/>
            <person name="Chaparro C."/>
            <person name="Tonon T."/>
            <person name="Barbeyron T."/>
            <person name="Michel G."/>
            <person name="Noel B."/>
            <person name="Valentin K."/>
            <person name="Elias M."/>
            <person name="Artiguenave F."/>
            <person name="Arun A."/>
            <person name="Aury J.M."/>
            <person name="Barbosa-Neto J.F."/>
            <person name="Bothwell J.H."/>
            <person name="Bouget F.Y."/>
            <person name="Brillet L."/>
            <person name="Cabello-Hurtado F."/>
            <person name="Capella-Gutierrez S."/>
            <person name="Charrier B."/>
            <person name="Cladiere L."/>
            <person name="Cock J.M."/>
            <person name="Coelho S.M."/>
            <person name="Colleoni C."/>
            <person name="Czjzek M."/>
            <person name="Da Silva C."/>
            <person name="Delage L."/>
            <person name="Denoeud F."/>
            <person name="Deschamps P."/>
            <person name="Dittami S.M."/>
            <person name="Gabaldon T."/>
            <person name="Gachon C.M."/>
            <person name="Groisillier A."/>
            <person name="Herve C."/>
            <person name="Jabbari K."/>
            <person name="Katinka M."/>
            <person name="Kloareg B."/>
            <person name="Kowalczyk N."/>
            <person name="Labadie K."/>
            <person name="Leblanc C."/>
            <person name="Lopez P.J."/>
            <person name="McLachlan D.H."/>
            <person name="Meslet-Cladiere L."/>
            <person name="Moustafa A."/>
            <person name="Nehr Z."/>
            <person name="Nyvall Collen P."/>
            <person name="Panaud O."/>
            <person name="Partensky F."/>
            <person name="Poulain J."/>
            <person name="Rensing S.A."/>
            <person name="Rousvoal S."/>
            <person name="Samson G."/>
            <person name="Symeonidi A."/>
            <person name="Weissenbach J."/>
            <person name="Zambounis A."/>
            <person name="Wincker P."/>
            <person name="Boyen C."/>
        </authorList>
    </citation>
    <scope>NUCLEOTIDE SEQUENCE [LARGE SCALE GENOMIC DNA]</scope>
    <source>
        <strain evidence="2">cv. Stackhouse</strain>
    </source>
</reference>
<evidence type="ECO:0000313" key="2">
    <source>
        <dbReference type="Proteomes" id="UP000012073"/>
    </source>
</evidence>
<keyword evidence="2" id="KW-1185">Reference proteome</keyword>
<dbReference type="Proteomes" id="UP000012073">
    <property type="component" value="Unassembled WGS sequence"/>
</dbReference>
<dbReference type="KEGG" id="ccp:CHC_T00007085001"/>
<dbReference type="EMBL" id="HG002147">
    <property type="protein sequence ID" value="CDF40248.1"/>
    <property type="molecule type" value="Genomic_DNA"/>
</dbReference>
<evidence type="ECO:0000313" key="1">
    <source>
        <dbReference type="EMBL" id="CDF40248.1"/>
    </source>
</evidence>